<keyword evidence="5" id="KW-1185">Reference proteome</keyword>
<gene>
    <name evidence="4" type="ORF">H4W80_002285</name>
</gene>
<name>A0ABR9LTR0_9ACTN</name>
<dbReference type="InterPro" id="IPR002104">
    <property type="entry name" value="Integrase_catalytic"/>
</dbReference>
<dbReference type="InterPro" id="IPR011010">
    <property type="entry name" value="DNA_brk_join_enz"/>
</dbReference>
<feature type="domain" description="Tyr recombinase" evidence="3">
    <location>
        <begin position="310"/>
        <end position="532"/>
    </location>
</feature>
<reference evidence="4 5" key="1">
    <citation type="submission" date="2020-10" db="EMBL/GenBank/DDBJ databases">
        <title>Sequencing the genomes of 1000 actinobacteria strains.</title>
        <authorList>
            <person name="Klenk H.-P."/>
        </authorList>
    </citation>
    <scope>NUCLEOTIDE SEQUENCE [LARGE SCALE GENOMIC DNA]</scope>
    <source>
        <strain evidence="4 5">DSM 43173</strain>
    </source>
</reference>
<dbReference type="EMBL" id="JADBEK010000001">
    <property type="protein sequence ID" value="MBE1584027.1"/>
    <property type="molecule type" value="Genomic_DNA"/>
</dbReference>
<evidence type="ECO:0000259" key="3">
    <source>
        <dbReference type="PROSITE" id="PS51898"/>
    </source>
</evidence>
<keyword evidence="1" id="KW-0233">DNA recombination</keyword>
<feature type="compositionally biased region" description="Basic and acidic residues" evidence="2">
    <location>
        <begin position="294"/>
        <end position="308"/>
    </location>
</feature>
<dbReference type="SUPFAM" id="SSF56349">
    <property type="entry name" value="DNA breaking-rejoining enzymes"/>
    <property type="match status" value="1"/>
</dbReference>
<dbReference type="Gene3D" id="1.10.443.10">
    <property type="entry name" value="Intergrase catalytic core"/>
    <property type="match status" value="1"/>
</dbReference>
<accession>A0ABR9LTR0</accession>
<protein>
    <submittedName>
        <fullName evidence="4">Integrase</fullName>
    </submittedName>
</protein>
<dbReference type="PROSITE" id="PS51898">
    <property type="entry name" value="TYR_RECOMBINASE"/>
    <property type="match status" value="1"/>
</dbReference>
<dbReference type="InterPro" id="IPR013762">
    <property type="entry name" value="Integrase-like_cat_sf"/>
</dbReference>
<organism evidence="4 5">
    <name type="scientific">Nonomuraea angiospora</name>
    <dbReference type="NCBI Taxonomy" id="46172"/>
    <lineage>
        <taxon>Bacteria</taxon>
        <taxon>Bacillati</taxon>
        <taxon>Actinomycetota</taxon>
        <taxon>Actinomycetes</taxon>
        <taxon>Streptosporangiales</taxon>
        <taxon>Streptosporangiaceae</taxon>
        <taxon>Nonomuraea</taxon>
    </lineage>
</organism>
<evidence type="ECO:0000256" key="1">
    <source>
        <dbReference type="ARBA" id="ARBA00023172"/>
    </source>
</evidence>
<evidence type="ECO:0000256" key="2">
    <source>
        <dbReference type="SAM" id="MobiDB-lite"/>
    </source>
</evidence>
<dbReference type="Proteomes" id="UP000633509">
    <property type="component" value="Unassembled WGS sequence"/>
</dbReference>
<sequence length="715" mass="82242">MAAWRGVRLCKPHQRQWSVVEGRPDLASWAAKADPVWTAMDEVPLSGLELSVRRQVLVGYQEQLRAGGRLSPHQVKSAIIWLRVHRVDDLLEADLPERGTTTTYLRVWKRALLRLADSPEKARRSTVIRLGTLNPRLKGYVHLTDIQAPWLVHLAQEQAWALAAAGASSTRVRQACYALRWFAYYLRLHHPDQGRTARSVGRVGVMGFLEWFAERARDSEDYQHMDETNPRRAMIAERMLPSLADPTRILLVTAQLHWHYVRALKDAFDRHRQWLHEQGAGDLHVTDEEVPPWPEKDRGFSEEEGRSEDALPETVYLQLLREEALALLTPGAPRNLVELQARIGRRPWEIFNLPFDCLNFDTITVERADGTFEDRTYPFLTYWMQKTRRRHVLPLHDTDAAVIQRQQDYLRCTYPEWFDDEGRPQHPEMMLFPTPRRTRANQFGTRPHESSAVGYWLAAWMQALPEMLDEDGAPFDRRRVFAYAFRHTYAQLRADAGVPLDVLQVLMGHELPSTTQVYYRVSHRRRVEAVHDIAARFRFDLSGDRIRSQTRAESDAARHRAGVGSVPVPGGSCHEMNNVRADGKGCPVFYRCFSCHFFSTDFTQLPQLRELRQAKAEHLARLQASYGTILRAGPLTDANLRLLAEEIAQLDTLISKCEADLTSLTDDERHQVEQWLTARDRYTTLIPVEALKARQQRLDQATFDPITLDAQARGA</sequence>
<evidence type="ECO:0000313" key="4">
    <source>
        <dbReference type="EMBL" id="MBE1584027.1"/>
    </source>
</evidence>
<dbReference type="Pfam" id="PF00589">
    <property type="entry name" value="Phage_integrase"/>
    <property type="match status" value="1"/>
</dbReference>
<feature type="region of interest" description="Disordered" evidence="2">
    <location>
        <begin position="285"/>
        <end position="308"/>
    </location>
</feature>
<comment type="caution">
    <text evidence="4">The sequence shown here is derived from an EMBL/GenBank/DDBJ whole genome shotgun (WGS) entry which is preliminary data.</text>
</comment>
<dbReference type="RefSeq" id="WP_192785028.1">
    <property type="nucleotide sequence ID" value="NZ_JADBEK010000001.1"/>
</dbReference>
<proteinExistence type="predicted"/>
<evidence type="ECO:0000313" key="5">
    <source>
        <dbReference type="Proteomes" id="UP000633509"/>
    </source>
</evidence>